<dbReference type="Proteomes" id="UP001634747">
    <property type="component" value="Unassembled WGS sequence"/>
</dbReference>
<sequence>MDNPHLYRELTEIFREVFDDDTLTLTPETTAADIDGWDSMAHIGLIVAIEERMGVKFNSAELESLHNVGQLAGVLEYKLESRQVKA</sequence>
<proteinExistence type="predicted"/>
<dbReference type="SUPFAM" id="SSF47336">
    <property type="entry name" value="ACP-like"/>
    <property type="match status" value="1"/>
</dbReference>
<gene>
    <name evidence="2" type="ORF">ACK2TP_06795</name>
</gene>
<dbReference type="PROSITE" id="PS50075">
    <property type="entry name" value="CARRIER"/>
    <property type="match status" value="1"/>
</dbReference>
<evidence type="ECO:0000259" key="1">
    <source>
        <dbReference type="PROSITE" id="PS50075"/>
    </source>
</evidence>
<reference evidence="2 3" key="1">
    <citation type="submission" date="2024-12" db="EMBL/GenBank/DDBJ databases">
        <authorList>
            <person name="Lee Y."/>
        </authorList>
    </citation>
    <scope>NUCLEOTIDE SEQUENCE [LARGE SCALE GENOMIC DNA]</scope>
    <source>
        <strain evidence="2 3">03SUJ4</strain>
    </source>
</reference>
<evidence type="ECO:0000313" key="2">
    <source>
        <dbReference type="EMBL" id="MFN2975464.1"/>
    </source>
</evidence>
<evidence type="ECO:0000313" key="3">
    <source>
        <dbReference type="Proteomes" id="UP001634747"/>
    </source>
</evidence>
<feature type="domain" description="Carrier" evidence="1">
    <location>
        <begin position="1"/>
        <end position="79"/>
    </location>
</feature>
<dbReference type="InterPro" id="IPR036736">
    <property type="entry name" value="ACP-like_sf"/>
</dbReference>
<accession>A0ABW9KIB4</accession>
<dbReference type="EMBL" id="JBJYXY010000001">
    <property type="protein sequence ID" value="MFN2975464.1"/>
    <property type="molecule type" value="Genomic_DNA"/>
</dbReference>
<keyword evidence="3" id="KW-1185">Reference proteome</keyword>
<dbReference type="Gene3D" id="1.10.1200.10">
    <property type="entry name" value="ACP-like"/>
    <property type="match status" value="1"/>
</dbReference>
<comment type="caution">
    <text evidence="2">The sequence shown here is derived from an EMBL/GenBank/DDBJ whole genome shotgun (WGS) entry which is preliminary data.</text>
</comment>
<organism evidence="2 3">
    <name type="scientific">Terriglobus aquaticus</name>
    <dbReference type="NCBI Taxonomy" id="940139"/>
    <lineage>
        <taxon>Bacteria</taxon>
        <taxon>Pseudomonadati</taxon>
        <taxon>Acidobacteriota</taxon>
        <taxon>Terriglobia</taxon>
        <taxon>Terriglobales</taxon>
        <taxon>Acidobacteriaceae</taxon>
        <taxon>Terriglobus</taxon>
    </lineage>
</organism>
<dbReference type="InterPro" id="IPR009081">
    <property type="entry name" value="PP-bd_ACP"/>
</dbReference>
<dbReference type="RefSeq" id="WP_263413012.1">
    <property type="nucleotide sequence ID" value="NZ_BAABBH010000001.1"/>
</dbReference>
<protein>
    <submittedName>
        <fullName evidence="2">Acyl carrier protein</fullName>
    </submittedName>
</protein>
<name>A0ABW9KIB4_9BACT</name>
<dbReference type="Pfam" id="PF00550">
    <property type="entry name" value="PP-binding"/>
    <property type="match status" value="1"/>
</dbReference>